<feature type="transmembrane region" description="Helical" evidence="6">
    <location>
        <begin position="274"/>
        <end position="292"/>
    </location>
</feature>
<feature type="transmembrane region" description="Helical" evidence="6">
    <location>
        <begin position="246"/>
        <end position="268"/>
    </location>
</feature>
<dbReference type="CDD" id="cd00077">
    <property type="entry name" value="HDc"/>
    <property type="match status" value="1"/>
</dbReference>
<gene>
    <name evidence="8" type="ORF">G4Z02_05940</name>
</gene>
<feature type="transmembrane region" description="Helical" evidence="6">
    <location>
        <begin position="158"/>
        <end position="179"/>
    </location>
</feature>
<accession>A0A7L7KR56</accession>
<name>A0A7L7KR56_9MOLU</name>
<dbReference type="Pfam" id="PF05231">
    <property type="entry name" value="MASE1"/>
    <property type="match status" value="1"/>
</dbReference>
<keyword evidence="9" id="KW-1185">Reference proteome</keyword>
<dbReference type="SMART" id="SM00471">
    <property type="entry name" value="HDc"/>
    <property type="match status" value="1"/>
</dbReference>
<feature type="transmembrane region" description="Helical" evidence="6">
    <location>
        <begin position="222"/>
        <end position="239"/>
    </location>
</feature>
<evidence type="ECO:0000313" key="8">
    <source>
        <dbReference type="EMBL" id="QMS85310.1"/>
    </source>
</evidence>
<keyword evidence="2" id="KW-1003">Cell membrane</keyword>
<dbReference type="SUPFAM" id="SSF109604">
    <property type="entry name" value="HD-domain/PDEase-like"/>
    <property type="match status" value="1"/>
</dbReference>
<evidence type="ECO:0000256" key="6">
    <source>
        <dbReference type="SAM" id="Phobius"/>
    </source>
</evidence>
<organism evidence="8 9">
    <name type="scientific">Candidatus Xianfuyuplasma coldseepsis</name>
    <dbReference type="NCBI Taxonomy" id="2782163"/>
    <lineage>
        <taxon>Bacteria</taxon>
        <taxon>Bacillati</taxon>
        <taxon>Mycoplasmatota</taxon>
        <taxon>Mollicutes</taxon>
        <taxon>Candidatus Izemoplasmatales</taxon>
        <taxon>Candidatus Izemoplasmataceae</taxon>
        <taxon>Candidatus Xianfuyuplasma</taxon>
    </lineage>
</organism>
<evidence type="ECO:0000256" key="2">
    <source>
        <dbReference type="ARBA" id="ARBA00022475"/>
    </source>
</evidence>
<reference evidence="8 9" key="1">
    <citation type="submission" date="2020-02" db="EMBL/GenBank/DDBJ databases">
        <authorList>
            <person name="Zheng R.K."/>
            <person name="Sun C.M."/>
        </authorList>
    </citation>
    <scope>NUCLEOTIDE SEQUENCE [LARGE SCALE GENOMIC DNA]</scope>
    <source>
        <strain evidence="9">zrk13</strain>
    </source>
</reference>
<feature type="transmembrane region" description="Helical" evidence="6">
    <location>
        <begin position="34"/>
        <end position="51"/>
    </location>
</feature>
<feature type="transmembrane region" description="Helical" evidence="6">
    <location>
        <begin position="191"/>
        <end position="210"/>
    </location>
</feature>
<dbReference type="Pfam" id="PF13487">
    <property type="entry name" value="HD_5"/>
    <property type="match status" value="1"/>
</dbReference>
<evidence type="ECO:0000259" key="7">
    <source>
        <dbReference type="PROSITE" id="PS51832"/>
    </source>
</evidence>
<dbReference type="InterPro" id="IPR003607">
    <property type="entry name" value="HD/PDEase_dom"/>
</dbReference>
<dbReference type="PROSITE" id="PS51832">
    <property type="entry name" value="HD_GYP"/>
    <property type="match status" value="1"/>
</dbReference>
<feature type="transmembrane region" description="Helical" evidence="6">
    <location>
        <begin position="124"/>
        <end position="146"/>
    </location>
</feature>
<feature type="transmembrane region" description="Helical" evidence="6">
    <location>
        <begin position="81"/>
        <end position="104"/>
    </location>
</feature>
<evidence type="ECO:0000313" key="9">
    <source>
        <dbReference type="Proteomes" id="UP000514720"/>
    </source>
</evidence>
<sequence length="671" mass="77130">MFDHLSIKQRNGIIFIATFLMILLGLSYTQFHGAGAFFYPAAGLYTMFFYIYRKQVLPGIISAVVLGNLAFRILYVDEALYITFFLALLFTVANLAEVFVFSWLMDRSNLPLEKELKANDLGLFLLIIVATGMIGALFGVTSLSLFYGFEHFLDSYPYWASGSIFGILIFGSLILNSHLHDDSFHQGTKRTLQAGIFLVVFGLITVFVFAEIGHDFAKFENFQIFIILMYIIASFKFSYRMIFVINIILMVILNIVAVSFQTGIGYTIEAVEVSLFIMIVSIIASIVRIILLERQENLDLMKQANTNLEQLIVSTNNLLNVENTLPEEVEQFERNYLERMFLIACTLYPNFDRASCNIKNEDYVEFIAAKGYDIDYLNQMEFLSKGFVWSFDTPKLIRDTDYDIVFENNQKVDDFVERYGRLKESIRFTVFRSKTEYAGMSFDIYHDSDKSFKQDDLENFASFQRLMNSYFSIGSLLKNQNQMKDDIVLSLVRTLELYDRYTGGHSEHVATLCANIAKELRLAERDIRNLYWAGIVHDIGKVGVSSDVLNKKGRLTKDEYELIKEHPVYGYKIISQSEGLSDIARIVRHHHEWWNGKGYPDGLQGDQIPFLSQILHICDAVDAMAHNRVYQPKLSNEEIIQQLREGEGQQFSPRVTNVMIQYIQSGRPISK</sequence>
<comment type="subcellular location">
    <subcellularLocation>
        <location evidence="1">Cell membrane</location>
        <topology evidence="1">Multi-pass membrane protein</topology>
    </subcellularLocation>
</comment>
<dbReference type="RefSeq" id="WP_258877102.1">
    <property type="nucleotide sequence ID" value="NZ_CP048914.1"/>
</dbReference>
<keyword evidence="5 6" id="KW-0472">Membrane</keyword>
<keyword evidence="3 6" id="KW-0812">Transmembrane</keyword>
<protein>
    <submittedName>
        <fullName evidence="8">HD domain-containing protein</fullName>
    </submittedName>
</protein>
<feature type="domain" description="HD-GYP" evidence="7">
    <location>
        <begin position="480"/>
        <end position="671"/>
    </location>
</feature>
<evidence type="ECO:0000256" key="1">
    <source>
        <dbReference type="ARBA" id="ARBA00004651"/>
    </source>
</evidence>
<feature type="transmembrane region" description="Helical" evidence="6">
    <location>
        <begin position="12"/>
        <end position="28"/>
    </location>
</feature>
<dbReference type="Gene3D" id="1.10.3210.10">
    <property type="entry name" value="Hypothetical protein af1432"/>
    <property type="match status" value="1"/>
</dbReference>
<keyword evidence="4 6" id="KW-1133">Transmembrane helix</keyword>
<dbReference type="KEGG" id="xcl:G4Z02_05940"/>
<dbReference type="InterPro" id="IPR037522">
    <property type="entry name" value="HD_GYP_dom"/>
</dbReference>
<evidence type="ECO:0000256" key="3">
    <source>
        <dbReference type="ARBA" id="ARBA00022692"/>
    </source>
</evidence>
<dbReference type="GO" id="GO:0005886">
    <property type="term" value="C:plasma membrane"/>
    <property type="evidence" value="ECO:0007669"/>
    <property type="project" value="UniProtKB-SubCell"/>
</dbReference>
<dbReference type="AlphaFoldDB" id="A0A7L7KR56"/>
<dbReference type="PANTHER" id="PTHR43155">
    <property type="entry name" value="CYCLIC DI-GMP PHOSPHODIESTERASE PA4108-RELATED"/>
    <property type="match status" value="1"/>
</dbReference>
<feature type="transmembrane region" description="Helical" evidence="6">
    <location>
        <begin position="56"/>
        <end position="75"/>
    </location>
</feature>
<dbReference type="InterPro" id="IPR007895">
    <property type="entry name" value="MASE1"/>
</dbReference>
<dbReference type="Proteomes" id="UP000514720">
    <property type="component" value="Chromosome"/>
</dbReference>
<dbReference type="EMBL" id="CP048914">
    <property type="protein sequence ID" value="QMS85310.1"/>
    <property type="molecule type" value="Genomic_DNA"/>
</dbReference>
<evidence type="ECO:0000256" key="5">
    <source>
        <dbReference type="ARBA" id="ARBA00023136"/>
    </source>
</evidence>
<proteinExistence type="predicted"/>
<evidence type="ECO:0000256" key="4">
    <source>
        <dbReference type="ARBA" id="ARBA00022989"/>
    </source>
</evidence>